<accession>A0A391NND8</accession>
<reference evidence="1 2" key="1">
    <citation type="journal article" date="2018" name="PLoS ONE">
        <title>The draft genome of Kipferlia bialata reveals reductive genome evolution in fornicate parasites.</title>
        <authorList>
            <person name="Tanifuji G."/>
            <person name="Takabayashi S."/>
            <person name="Kume K."/>
            <person name="Takagi M."/>
            <person name="Nakayama T."/>
            <person name="Kamikawa R."/>
            <person name="Inagaki Y."/>
            <person name="Hashimoto T."/>
        </authorList>
    </citation>
    <scope>NUCLEOTIDE SEQUENCE [LARGE SCALE GENOMIC DNA]</scope>
    <source>
        <strain evidence="1">NY0173</strain>
    </source>
</reference>
<dbReference type="AlphaFoldDB" id="A0A391NND8"/>
<name>A0A391NND8_9EUKA</name>
<sequence length="333" mass="38070">MTLVSDTGPDIEREDIRFPYEASPGMYGGTVEGWDDRKVRGIVESVPLPPERRSRYIGTPRLAVWESCLVCLLGYKLYVTPLDVIFWRPYPFQPWGSDCQAHLDMFVVDGCLLIVEIGGDGYIYVLEAGCRTYKCRFAFEDKYAKPLVGAVGNALHYIVGESHWSLTLAPNRGCALPRDYTIDTWPDLRVWCSRTAGENLVQLGRCLLCPDGKLLDTVSGDCLPGSDYGLYEQCGRKVDEFWSSVCGLSERYVPCSCVVEILLPIRIEKPTILTRSTALLARKYPREEVMCTDDDNWRFLMIRMDRPRPFDFYQHQIERQRSEAIARGETPWF</sequence>
<dbReference type="Proteomes" id="UP000265618">
    <property type="component" value="Unassembled WGS sequence"/>
</dbReference>
<evidence type="ECO:0000313" key="2">
    <source>
        <dbReference type="Proteomes" id="UP000265618"/>
    </source>
</evidence>
<protein>
    <submittedName>
        <fullName evidence="1">Uncharacterized protein</fullName>
    </submittedName>
</protein>
<organism evidence="1 2">
    <name type="scientific">Kipferlia bialata</name>
    <dbReference type="NCBI Taxonomy" id="797122"/>
    <lineage>
        <taxon>Eukaryota</taxon>
        <taxon>Metamonada</taxon>
        <taxon>Carpediemonas-like organisms</taxon>
        <taxon>Kipferlia</taxon>
    </lineage>
</organism>
<dbReference type="EMBL" id="BDIP01002720">
    <property type="protein sequence ID" value="GCA63224.1"/>
    <property type="molecule type" value="Genomic_DNA"/>
</dbReference>
<gene>
    <name evidence="1" type="ORF">KIPB_008635</name>
</gene>
<keyword evidence="2" id="KW-1185">Reference proteome</keyword>
<proteinExistence type="predicted"/>
<evidence type="ECO:0000313" key="1">
    <source>
        <dbReference type="EMBL" id="GCA63224.1"/>
    </source>
</evidence>
<comment type="caution">
    <text evidence="1">The sequence shown here is derived from an EMBL/GenBank/DDBJ whole genome shotgun (WGS) entry which is preliminary data.</text>
</comment>